<sequence length="64" mass="7090">MPGKEGNINVIGATAREVAAAALYSLLLQAFSWFYEENPKVHLGQLGDDQSFHPNLFLHKYATV</sequence>
<keyword evidence="2" id="KW-1185">Reference proteome</keyword>
<evidence type="ECO:0000313" key="2">
    <source>
        <dbReference type="Proteomes" id="UP001189624"/>
    </source>
</evidence>
<dbReference type="AlphaFoldDB" id="A0AA86SUW1"/>
<gene>
    <name evidence="1" type="ORF">AYBTSS11_LOCUS20966</name>
</gene>
<name>A0AA86SUW1_9FABA</name>
<dbReference type="Proteomes" id="UP001189624">
    <property type="component" value="Chromosome 7"/>
</dbReference>
<organism evidence="1 2">
    <name type="scientific">Sphenostylis stenocarpa</name>
    <dbReference type="NCBI Taxonomy" id="92480"/>
    <lineage>
        <taxon>Eukaryota</taxon>
        <taxon>Viridiplantae</taxon>
        <taxon>Streptophyta</taxon>
        <taxon>Embryophyta</taxon>
        <taxon>Tracheophyta</taxon>
        <taxon>Spermatophyta</taxon>
        <taxon>Magnoliopsida</taxon>
        <taxon>eudicotyledons</taxon>
        <taxon>Gunneridae</taxon>
        <taxon>Pentapetalae</taxon>
        <taxon>rosids</taxon>
        <taxon>fabids</taxon>
        <taxon>Fabales</taxon>
        <taxon>Fabaceae</taxon>
        <taxon>Papilionoideae</taxon>
        <taxon>50 kb inversion clade</taxon>
        <taxon>NPAAA clade</taxon>
        <taxon>indigoferoid/millettioid clade</taxon>
        <taxon>Phaseoleae</taxon>
        <taxon>Sphenostylis</taxon>
    </lineage>
</organism>
<protein>
    <submittedName>
        <fullName evidence="1">Uncharacterized protein</fullName>
    </submittedName>
</protein>
<accession>A0AA86SUW1</accession>
<proteinExistence type="predicted"/>
<dbReference type="Gramene" id="rna-AYBTSS11_LOCUS20966">
    <property type="protein sequence ID" value="CAJ1967032.1"/>
    <property type="gene ID" value="gene-AYBTSS11_LOCUS20966"/>
</dbReference>
<evidence type="ECO:0000313" key="1">
    <source>
        <dbReference type="EMBL" id="CAJ1967032.1"/>
    </source>
</evidence>
<reference evidence="1" key="1">
    <citation type="submission" date="2023-10" db="EMBL/GenBank/DDBJ databases">
        <authorList>
            <person name="Domelevo Entfellner J.-B."/>
        </authorList>
    </citation>
    <scope>NUCLEOTIDE SEQUENCE</scope>
</reference>
<dbReference type="EMBL" id="OY731404">
    <property type="protein sequence ID" value="CAJ1967032.1"/>
    <property type="molecule type" value="Genomic_DNA"/>
</dbReference>